<accession>B4LTQ4</accession>
<feature type="transmembrane region" description="Helical" evidence="8">
    <location>
        <begin position="139"/>
        <end position="158"/>
    </location>
</feature>
<dbReference type="InParanoid" id="B4LTQ4"/>
<evidence type="ECO:0000256" key="6">
    <source>
        <dbReference type="ARBA" id="ARBA00023034"/>
    </source>
</evidence>
<keyword evidence="4 8" id="KW-0812">Transmembrane</keyword>
<dbReference type="Pfam" id="PF10277">
    <property type="entry name" value="Frag1"/>
    <property type="match status" value="1"/>
</dbReference>
<feature type="transmembrane region" description="Helical" evidence="8">
    <location>
        <begin position="185"/>
        <end position="203"/>
    </location>
</feature>
<evidence type="ECO:0000256" key="2">
    <source>
        <dbReference type="ARBA" id="ARBA00007414"/>
    </source>
</evidence>
<dbReference type="PhylomeDB" id="B4LTQ4"/>
<keyword evidence="5 8" id="KW-1133">Transmembrane helix</keyword>
<keyword evidence="11" id="KW-1185">Reference proteome</keyword>
<dbReference type="OrthoDB" id="68581at2759"/>
<organism evidence="10 11">
    <name type="scientific">Drosophila virilis</name>
    <name type="common">Fruit fly</name>
    <dbReference type="NCBI Taxonomy" id="7244"/>
    <lineage>
        <taxon>Eukaryota</taxon>
        <taxon>Metazoa</taxon>
        <taxon>Ecdysozoa</taxon>
        <taxon>Arthropoda</taxon>
        <taxon>Hexapoda</taxon>
        <taxon>Insecta</taxon>
        <taxon>Pterygota</taxon>
        <taxon>Neoptera</taxon>
        <taxon>Endopterygota</taxon>
        <taxon>Diptera</taxon>
        <taxon>Brachycera</taxon>
        <taxon>Muscomorpha</taxon>
        <taxon>Ephydroidea</taxon>
        <taxon>Drosophilidae</taxon>
        <taxon>Drosophila</taxon>
    </lineage>
</organism>
<evidence type="ECO:0000259" key="9">
    <source>
        <dbReference type="Pfam" id="PF10277"/>
    </source>
</evidence>
<dbReference type="Proteomes" id="UP000008792">
    <property type="component" value="Unassembled WGS sequence"/>
</dbReference>
<sequence>MEKLLPISDKDLTRSPVRQFRISLSNLLLIGCALAPFTTIYTILMTLIYDFENSTYTHCEVVNILPSMSAVIRQQQQLWIFIVWLQLPARLLAAWLYWRYRRRGLPWLASLLKCLSLLFLVQNTLSSISMAHYGHLSGTFHNATALSSWISGLGLLGLSHMSQRYCASEPMAPHERLSNRIKRKLLIMTCTAMLVMWPFYVLHTGYCMTMAYSVFSFCEYTLTLSIACHIWTSYLDFHHVNLCLNFGCYLADA</sequence>
<evidence type="ECO:0000256" key="7">
    <source>
        <dbReference type="ARBA" id="ARBA00023136"/>
    </source>
</evidence>
<dbReference type="FunCoup" id="B4LTQ4">
    <property type="interactions" value="2"/>
</dbReference>
<evidence type="ECO:0000313" key="11">
    <source>
        <dbReference type="Proteomes" id="UP000008792"/>
    </source>
</evidence>
<dbReference type="STRING" id="7244.B4LTQ4"/>
<evidence type="ECO:0000256" key="4">
    <source>
        <dbReference type="ARBA" id="ARBA00022692"/>
    </source>
</evidence>
<keyword evidence="7 8" id="KW-0472">Membrane</keyword>
<keyword evidence="6" id="KW-0333">Golgi apparatus</keyword>
<feature type="transmembrane region" description="Helical" evidence="8">
    <location>
        <begin position="110"/>
        <end position="133"/>
    </location>
</feature>
<evidence type="ECO:0000313" key="10">
    <source>
        <dbReference type="EMBL" id="EDW65027.1"/>
    </source>
</evidence>
<feature type="transmembrane region" description="Helical" evidence="8">
    <location>
        <begin position="78"/>
        <end position="98"/>
    </location>
</feature>
<dbReference type="PROSITE" id="PS51257">
    <property type="entry name" value="PROKAR_LIPOPROTEIN"/>
    <property type="match status" value="1"/>
</dbReference>
<dbReference type="OMA" id="EFISCEC"/>
<dbReference type="InterPro" id="IPR019402">
    <property type="entry name" value="CWH43_N"/>
</dbReference>
<evidence type="ECO:0000256" key="1">
    <source>
        <dbReference type="ARBA" id="ARBA00004653"/>
    </source>
</evidence>
<dbReference type="InterPro" id="IPR039545">
    <property type="entry name" value="PGAP2"/>
</dbReference>
<dbReference type="GO" id="GO:0000139">
    <property type="term" value="C:Golgi membrane"/>
    <property type="evidence" value="ECO:0007669"/>
    <property type="project" value="UniProtKB-SubCell"/>
</dbReference>
<keyword evidence="3" id="KW-0337">GPI-anchor biosynthesis</keyword>
<dbReference type="AlphaFoldDB" id="B4LTQ4"/>
<name>B4LTQ4_DROVI</name>
<dbReference type="GO" id="GO:0005789">
    <property type="term" value="C:endoplasmic reticulum membrane"/>
    <property type="evidence" value="ECO:0007669"/>
    <property type="project" value="TreeGrafter"/>
</dbReference>
<evidence type="ECO:0000256" key="5">
    <source>
        <dbReference type="ARBA" id="ARBA00022989"/>
    </source>
</evidence>
<protein>
    <recommendedName>
        <fullName evidence="9">CWH43-like N-terminal domain-containing protein</fullName>
    </recommendedName>
</protein>
<dbReference type="PANTHER" id="PTHR12892">
    <property type="entry name" value="FGF RECEPTOR ACTIVATING PROTEIN 1"/>
    <property type="match status" value="1"/>
</dbReference>
<dbReference type="eggNOG" id="KOG3979">
    <property type="taxonomic scope" value="Eukaryota"/>
</dbReference>
<dbReference type="HOGENOM" id="CLU_1090960_0_0_1"/>
<proteinExistence type="inferred from homology"/>
<gene>
    <name evidence="10" type="primary">Dvir\GJ19646</name>
    <name evidence="10" type="ORF">Dvir_GJ19646</name>
</gene>
<dbReference type="EMBL" id="CH940649">
    <property type="protein sequence ID" value="EDW65027.1"/>
    <property type="molecule type" value="Genomic_DNA"/>
</dbReference>
<feature type="transmembrane region" description="Helical" evidence="8">
    <location>
        <begin position="27"/>
        <end position="49"/>
    </location>
</feature>
<comment type="similarity">
    <text evidence="2">Belongs to the PGAP2 family.</text>
</comment>
<evidence type="ECO:0000256" key="3">
    <source>
        <dbReference type="ARBA" id="ARBA00022502"/>
    </source>
</evidence>
<dbReference type="GO" id="GO:0006506">
    <property type="term" value="P:GPI anchor biosynthetic process"/>
    <property type="evidence" value="ECO:0007669"/>
    <property type="project" value="UniProtKB-KW"/>
</dbReference>
<reference evidence="10 11" key="1">
    <citation type="journal article" date="2007" name="Nature">
        <title>Evolution of genes and genomes on the Drosophila phylogeny.</title>
        <authorList>
            <consortium name="Drosophila 12 Genomes Consortium"/>
            <person name="Clark A.G."/>
            <person name="Eisen M.B."/>
            <person name="Smith D.R."/>
            <person name="Bergman C.M."/>
            <person name="Oliver B."/>
            <person name="Markow T.A."/>
            <person name="Kaufman T.C."/>
            <person name="Kellis M."/>
            <person name="Gelbart W."/>
            <person name="Iyer V.N."/>
            <person name="Pollard D.A."/>
            <person name="Sackton T.B."/>
            <person name="Larracuente A.M."/>
            <person name="Singh N.D."/>
            <person name="Abad J.P."/>
            <person name="Abt D.N."/>
            <person name="Adryan B."/>
            <person name="Aguade M."/>
            <person name="Akashi H."/>
            <person name="Anderson W.W."/>
            <person name="Aquadro C.F."/>
            <person name="Ardell D.H."/>
            <person name="Arguello R."/>
            <person name="Artieri C.G."/>
            <person name="Barbash D.A."/>
            <person name="Barker D."/>
            <person name="Barsanti P."/>
            <person name="Batterham P."/>
            <person name="Batzoglou S."/>
            <person name="Begun D."/>
            <person name="Bhutkar A."/>
            <person name="Blanco E."/>
            <person name="Bosak S.A."/>
            <person name="Bradley R.K."/>
            <person name="Brand A.D."/>
            <person name="Brent M.R."/>
            <person name="Brooks A.N."/>
            <person name="Brown R.H."/>
            <person name="Butlin R.K."/>
            <person name="Caggese C."/>
            <person name="Calvi B.R."/>
            <person name="Bernardo de Carvalho A."/>
            <person name="Caspi A."/>
            <person name="Castrezana S."/>
            <person name="Celniker S.E."/>
            <person name="Chang J.L."/>
            <person name="Chapple C."/>
            <person name="Chatterji S."/>
            <person name="Chinwalla A."/>
            <person name="Civetta A."/>
            <person name="Clifton S.W."/>
            <person name="Comeron J.M."/>
            <person name="Costello J.C."/>
            <person name="Coyne J.A."/>
            <person name="Daub J."/>
            <person name="David R.G."/>
            <person name="Delcher A.L."/>
            <person name="Delehaunty K."/>
            <person name="Do C.B."/>
            <person name="Ebling H."/>
            <person name="Edwards K."/>
            <person name="Eickbush T."/>
            <person name="Evans J.D."/>
            <person name="Filipski A."/>
            <person name="Findeiss S."/>
            <person name="Freyhult E."/>
            <person name="Fulton L."/>
            <person name="Fulton R."/>
            <person name="Garcia A.C."/>
            <person name="Gardiner A."/>
            <person name="Garfield D.A."/>
            <person name="Garvin B.E."/>
            <person name="Gibson G."/>
            <person name="Gilbert D."/>
            <person name="Gnerre S."/>
            <person name="Godfrey J."/>
            <person name="Good R."/>
            <person name="Gotea V."/>
            <person name="Gravely B."/>
            <person name="Greenberg A.J."/>
            <person name="Griffiths-Jones S."/>
            <person name="Gross S."/>
            <person name="Guigo R."/>
            <person name="Gustafson E.A."/>
            <person name="Haerty W."/>
            <person name="Hahn M.W."/>
            <person name="Halligan D.L."/>
            <person name="Halpern A.L."/>
            <person name="Halter G.M."/>
            <person name="Han M.V."/>
            <person name="Heger A."/>
            <person name="Hillier L."/>
            <person name="Hinrichs A.S."/>
            <person name="Holmes I."/>
            <person name="Hoskins R.A."/>
            <person name="Hubisz M.J."/>
            <person name="Hultmark D."/>
            <person name="Huntley M.A."/>
            <person name="Jaffe D.B."/>
            <person name="Jagadeeshan S."/>
            <person name="Jeck W.R."/>
            <person name="Johnson J."/>
            <person name="Jones C.D."/>
            <person name="Jordan W.C."/>
            <person name="Karpen G.H."/>
            <person name="Kataoka E."/>
            <person name="Keightley P.D."/>
            <person name="Kheradpour P."/>
            <person name="Kirkness E.F."/>
            <person name="Koerich L.B."/>
            <person name="Kristiansen K."/>
            <person name="Kudrna D."/>
            <person name="Kulathinal R.J."/>
            <person name="Kumar S."/>
            <person name="Kwok R."/>
            <person name="Lander E."/>
            <person name="Langley C.H."/>
            <person name="Lapoint R."/>
            <person name="Lazzaro B.P."/>
            <person name="Lee S.J."/>
            <person name="Levesque L."/>
            <person name="Li R."/>
            <person name="Lin C.F."/>
            <person name="Lin M.F."/>
            <person name="Lindblad-Toh K."/>
            <person name="Llopart A."/>
            <person name="Long M."/>
            <person name="Low L."/>
            <person name="Lozovsky E."/>
            <person name="Lu J."/>
            <person name="Luo M."/>
            <person name="Machado C.A."/>
            <person name="Makalowski W."/>
            <person name="Marzo M."/>
            <person name="Matsuda M."/>
            <person name="Matzkin L."/>
            <person name="McAllister B."/>
            <person name="McBride C.S."/>
            <person name="McKernan B."/>
            <person name="McKernan K."/>
            <person name="Mendez-Lago M."/>
            <person name="Minx P."/>
            <person name="Mollenhauer M.U."/>
            <person name="Montooth K."/>
            <person name="Mount S.M."/>
            <person name="Mu X."/>
            <person name="Myers E."/>
            <person name="Negre B."/>
            <person name="Newfeld S."/>
            <person name="Nielsen R."/>
            <person name="Noor M.A."/>
            <person name="O'Grady P."/>
            <person name="Pachter L."/>
            <person name="Papaceit M."/>
            <person name="Parisi M.J."/>
            <person name="Parisi M."/>
            <person name="Parts L."/>
            <person name="Pedersen J.S."/>
            <person name="Pesole G."/>
            <person name="Phillippy A.M."/>
            <person name="Ponting C.P."/>
            <person name="Pop M."/>
            <person name="Porcelli D."/>
            <person name="Powell J.R."/>
            <person name="Prohaska S."/>
            <person name="Pruitt K."/>
            <person name="Puig M."/>
            <person name="Quesneville H."/>
            <person name="Ram K.R."/>
            <person name="Rand D."/>
            <person name="Rasmussen M.D."/>
            <person name="Reed L.K."/>
            <person name="Reenan R."/>
            <person name="Reily A."/>
            <person name="Remington K.A."/>
            <person name="Rieger T.T."/>
            <person name="Ritchie M.G."/>
            <person name="Robin C."/>
            <person name="Rogers Y.H."/>
            <person name="Rohde C."/>
            <person name="Rozas J."/>
            <person name="Rubenfield M.J."/>
            <person name="Ruiz A."/>
            <person name="Russo S."/>
            <person name="Salzberg S.L."/>
            <person name="Sanchez-Gracia A."/>
            <person name="Saranga D.J."/>
            <person name="Sato H."/>
            <person name="Schaeffer S.W."/>
            <person name="Schatz M.C."/>
            <person name="Schlenke T."/>
            <person name="Schwartz R."/>
            <person name="Segarra C."/>
            <person name="Singh R.S."/>
            <person name="Sirot L."/>
            <person name="Sirota M."/>
            <person name="Sisneros N.B."/>
            <person name="Smith C.D."/>
            <person name="Smith T.F."/>
            <person name="Spieth J."/>
            <person name="Stage D.E."/>
            <person name="Stark A."/>
            <person name="Stephan W."/>
            <person name="Strausberg R.L."/>
            <person name="Strempel S."/>
            <person name="Sturgill D."/>
            <person name="Sutton G."/>
            <person name="Sutton G.G."/>
            <person name="Tao W."/>
            <person name="Teichmann S."/>
            <person name="Tobari Y.N."/>
            <person name="Tomimura Y."/>
            <person name="Tsolas J.M."/>
            <person name="Valente V.L."/>
            <person name="Venter E."/>
            <person name="Venter J.C."/>
            <person name="Vicario S."/>
            <person name="Vieira F.G."/>
            <person name="Vilella A.J."/>
            <person name="Villasante A."/>
            <person name="Walenz B."/>
            <person name="Wang J."/>
            <person name="Wasserman M."/>
            <person name="Watts T."/>
            <person name="Wilson D."/>
            <person name="Wilson R.K."/>
            <person name="Wing R.A."/>
            <person name="Wolfner M.F."/>
            <person name="Wong A."/>
            <person name="Wong G.K."/>
            <person name="Wu C.I."/>
            <person name="Wu G."/>
            <person name="Yamamoto D."/>
            <person name="Yang H.P."/>
            <person name="Yang S.P."/>
            <person name="Yorke J.A."/>
            <person name="Yoshida K."/>
            <person name="Zdobnov E."/>
            <person name="Zhang P."/>
            <person name="Zhang Y."/>
            <person name="Zimin A.V."/>
            <person name="Baldwin J."/>
            <person name="Abdouelleil A."/>
            <person name="Abdulkadir J."/>
            <person name="Abebe A."/>
            <person name="Abera B."/>
            <person name="Abreu J."/>
            <person name="Acer S.C."/>
            <person name="Aftuck L."/>
            <person name="Alexander A."/>
            <person name="An P."/>
            <person name="Anderson E."/>
            <person name="Anderson S."/>
            <person name="Arachi H."/>
            <person name="Azer M."/>
            <person name="Bachantsang P."/>
            <person name="Barry A."/>
            <person name="Bayul T."/>
            <person name="Berlin A."/>
            <person name="Bessette D."/>
            <person name="Bloom T."/>
            <person name="Blye J."/>
            <person name="Boguslavskiy L."/>
            <person name="Bonnet C."/>
            <person name="Boukhgalter B."/>
            <person name="Bourzgui I."/>
            <person name="Brown A."/>
            <person name="Cahill P."/>
            <person name="Channer S."/>
            <person name="Cheshatsang Y."/>
            <person name="Chuda L."/>
            <person name="Citroen M."/>
            <person name="Collymore A."/>
            <person name="Cooke P."/>
            <person name="Costello M."/>
            <person name="D'Aco K."/>
            <person name="Daza R."/>
            <person name="De Haan G."/>
            <person name="DeGray S."/>
            <person name="DeMaso C."/>
            <person name="Dhargay N."/>
            <person name="Dooley K."/>
            <person name="Dooley E."/>
            <person name="Doricent M."/>
            <person name="Dorje P."/>
            <person name="Dorjee K."/>
            <person name="Dupes A."/>
            <person name="Elong R."/>
            <person name="Falk J."/>
            <person name="Farina A."/>
            <person name="Faro S."/>
            <person name="Ferguson D."/>
            <person name="Fisher S."/>
            <person name="Foley C.D."/>
            <person name="Franke A."/>
            <person name="Friedrich D."/>
            <person name="Gadbois L."/>
            <person name="Gearin G."/>
            <person name="Gearin C.R."/>
            <person name="Giannoukos G."/>
            <person name="Goode T."/>
            <person name="Graham J."/>
            <person name="Grandbois E."/>
            <person name="Grewal S."/>
            <person name="Gyaltsen K."/>
            <person name="Hafez N."/>
            <person name="Hagos B."/>
            <person name="Hall J."/>
            <person name="Henson C."/>
            <person name="Hollinger A."/>
            <person name="Honan T."/>
            <person name="Huard M.D."/>
            <person name="Hughes L."/>
            <person name="Hurhula B."/>
            <person name="Husby M.E."/>
            <person name="Kamat A."/>
            <person name="Kanga B."/>
            <person name="Kashin S."/>
            <person name="Khazanovich D."/>
            <person name="Kisner P."/>
            <person name="Lance K."/>
            <person name="Lara M."/>
            <person name="Lee W."/>
            <person name="Lennon N."/>
            <person name="Letendre F."/>
            <person name="LeVine R."/>
            <person name="Lipovsky A."/>
            <person name="Liu X."/>
            <person name="Liu J."/>
            <person name="Liu S."/>
            <person name="Lokyitsang T."/>
            <person name="Lokyitsang Y."/>
            <person name="Lubonja R."/>
            <person name="Lui A."/>
            <person name="MacDonald P."/>
            <person name="Magnisalis V."/>
            <person name="Maru K."/>
            <person name="Matthews C."/>
            <person name="McCusker W."/>
            <person name="McDonough S."/>
            <person name="Mehta T."/>
            <person name="Meldrim J."/>
            <person name="Meneus L."/>
            <person name="Mihai O."/>
            <person name="Mihalev A."/>
            <person name="Mihova T."/>
            <person name="Mittelman R."/>
            <person name="Mlenga V."/>
            <person name="Montmayeur A."/>
            <person name="Mulrain L."/>
            <person name="Navidi A."/>
            <person name="Naylor J."/>
            <person name="Negash T."/>
            <person name="Nguyen T."/>
            <person name="Nguyen N."/>
            <person name="Nicol R."/>
            <person name="Norbu C."/>
            <person name="Norbu N."/>
            <person name="Novod N."/>
            <person name="O'Neill B."/>
            <person name="Osman S."/>
            <person name="Markiewicz E."/>
            <person name="Oyono O.L."/>
            <person name="Patti C."/>
            <person name="Phunkhang P."/>
            <person name="Pierre F."/>
            <person name="Priest M."/>
            <person name="Raghuraman S."/>
            <person name="Rege F."/>
            <person name="Reyes R."/>
            <person name="Rise C."/>
            <person name="Rogov P."/>
            <person name="Ross K."/>
            <person name="Ryan E."/>
            <person name="Settipalli S."/>
            <person name="Shea T."/>
            <person name="Sherpa N."/>
            <person name="Shi L."/>
            <person name="Shih D."/>
            <person name="Sparrow T."/>
            <person name="Spaulding J."/>
            <person name="Stalker J."/>
            <person name="Stange-Thomann N."/>
            <person name="Stavropoulos S."/>
            <person name="Stone C."/>
            <person name="Strader C."/>
            <person name="Tesfaye S."/>
            <person name="Thomson T."/>
            <person name="Thoulutsang Y."/>
            <person name="Thoulutsang D."/>
            <person name="Topham K."/>
            <person name="Topping I."/>
            <person name="Tsamla T."/>
            <person name="Vassiliev H."/>
            <person name="Vo A."/>
            <person name="Wangchuk T."/>
            <person name="Wangdi T."/>
            <person name="Weiand M."/>
            <person name="Wilkinson J."/>
            <person name="Wilson A."/>
            <person name="Yadav S."/>
            <person name="Young G."/>
            <person name="Yu Q."/>
            <person name="Zembek L."/>
            <person name="Zhong D."/>
            <person name="Zimmer A."/>
            <person name="Zwirko Z."/>
            <person name="Jaffe D.B."/>
            <person name="Alvarez P."/>
            <person name="Brockman W."/>
            <person name="Butler J."/>
            <person name="Chin C."/>
            <person name="Gnerre S."/>
            <person name="Grabherr M."/>
            <person name="Kleber M."/>
            <person name="Mauceli E."/>
            <person name="MacCallum I."/>
        </authorList>
    </citation>
    <scope>NUCLEOTIDE SEQUENCE [LARGE SCALE GENOMIC DNA]</scope>
    <source>
        <strain evidence="11">Tucson 15010-1051.87</strain>
    </source>
</reference>
<dbReference type="PANTHER" id="PTHR12892:SF11">
    <property type="entry name" value="POST-GPI ATTACHMENT TO PROTEINS FACTOR 2"/>
    <property type="match status" value="1"/>
</dbReference>
<comment type="subcellular location">
    <subcellularLocation>
        <location evidence="1">Golgi apparatus membrane</location>
        <topology evidence="1">Multi-pass membrane protein</topology>
    </subcellularLocation>
</comment>
<feature type="domain" description="CWH43-like N-terminal" evidence="9">
    <location>
        <begin position="27"/>
        <end position="239"/>
    </location>
</feature>
<evidence type="ECO:0000256" key="8">
    <source>
        <dbReference type="SAM" id="Phobius"/>
    </source>
</evidence>